<evidence type="ECO:0000256" key="14">
    <source>
        <dbReference type="ARBA" id="ARBA00049494"/>
    </source>
</evidence>
<evidence type="ECO:0000259" key="16">
    <source>
        <dbReference type="SMART" id="SM00904"/>
    </source>
</evidence>
<dbReference type="OrthoDB" id="9803667at2"/>
<dbReference type="Proteomes" id="UP000199664">
    <property type="component" value="Unassembled WGS sequence"/>
</dbReference>
<dbReference type="NCBIfam" id="TIGR00083">
    <property type="entry name" value="ribF"/>
    <property type="match status" value="1"/>
</dbReference>
<evidence type="ECO:0000256" key="8">
    <source>
        <dbReference type="ARBA" id="ARBA00022741"/>
    </source>
</evidence>
<dbReference type="InterPro" id="IPR002606">
    <property type="entry name" value="Riboflavin_kinase_bac"/>
</dbReference>
<keyword evidence="8 15" id="KW-0547">Nucleotide-binding</keyword>
<dbReference type="AlphaFoldDB" id="A0A1H7M1R3"/>
<dbReference type="GO" id="GO:0005524">
    <property type="term" value="F:ATP binding"/>
    <property type="evidence" value="ECO:0007669"/>
    <property type="project" value="UniProtKB-UniRule"/>
</dbReference>
<evidence type="ECO:0000256" key="1">
    <source>
        <dbReference type="ARBA" id="ARBA00002121"/>
    </source>
</evidence>
<keyword evidence="5 15" id="KW-0288">FMN</keyword>
<dbReference type="PANTHER" id="PTHR22749">
    <property type="entry name" value="RIBOFLAVIN KINASE/FMN ADENYLYLTRANSFERASE"/>
    <property type="match status" value="1"/>
</dbReference>
<keyword evidence="9 15" id="KW-0418">Kinase</keyword>
<evidence type="ECO:0000313" key="17">
    <source>
        <dbReference type="EMBL" id="SEL05173.1"/>
    </source>
</evidence>
<dbReference type="EC" id="2.7.7.2" evidence="15"/>
<dbReference type="EMBL" id="FOAN01000002">
    <property type="protein sequence ID" value="SEL05173.1"/>
    <property type="molecule type" value="Genomic_DNA"/>
</dbReference>
<gene>
    <name evidence="17" type="ORF">SAMN04515666_102694</name>
</gene>
<keyword evidence="10 15" id="KW-0274">FAD</keyword>
<dbReference type="GO" id="GO:0008531">
    <property type="term" value="F:riboflavin kinase activity"/>
    <property type="evidence" value="ECO:0007669"/>
    <property type="project" value="UniProtKB-UniRule"/>
</dbReference>
<dbReference type="Gene3D" id="3.40.50.620">
    <property type="entry name" value="HUPs"/>
    <property type="match status" value="1"/>
</dbReference>
<dbReference type="InterPro" id="IPR015864">
    <property type="entry name" value="FAD_synthase"/>
</dbReference>
<dbReference type="CDD" id="cd02064">
    <property type="entry name" value="FAD_synthetase_N"/>
    <property type="match status" value="1"/>
</dbReference>
<dbReference type="SUPFAM" id="SSF52374">
    <property type="entry name" value="Nucleotidylyl transferase"/>
    <property type="match status" value="1"/>
</dbReference>
<evidence type="ECO:0000256" key="4">
    <source>
        <dbReference type="ARBA" id="ARBA00022630"/>
    </source>
</evidence>
<dbReference type="UniPathway" id="UPA00277">
    <property type="reaction ID" value="UER00407"/>
</dbReference>
<dbReference type="GO" id="GO:0009398">
    <property type="term" value="P:FMN biosynthetic process"/>
    <property type="evidence" value="ECO:0007669"/>
    <property type="project" value="UniProtKB-UniRule"/>
</dbReference>
<comment type="catalytic activity">
    <reaction evidence="13 15">
        <text>riboflavin + ATP = FMN + ADP + H(+)</text>
        <dbReference type="Rhea" id="RHEA:14357"/>
        <dbReference type="ChEBI" id="CHEBI:15378"/>
        <dbReference type="ChEBI" id="CHEBI:30616"/>
        <dbReference type="ChEBI" id="CHEBI:57986"/>
        <dbReference type="ChEBI" id="CHEBI:58210"/>
        <dbReference type="ChEBI" id="CHEBI:456216"/>
        <dbReference type="EC" id="2.7.1.26"/>
    </reaction>
</comment>
<evidence type="ECO:0000256" key="10">
    <source>
        <dbReference type="ARBA" id="ARBA00022827"/>
    </source>
</evidence>
<evidence type="ECO:0000256" key="5">
    <source>
        <dbReference type="ARBA" id="ARBA00022643"/>
    </source>
</evidence>
<dbReference type="InterPro" id="IPR015865">
    <property type="entry name" value="Riboflavin_kinase_bac/euk"/>
</dbReference>
<comment type="catalytic activity">
    <reaction evidence="14 15">
        <text>FMN + ATP + H(+) = FAD + diphosphate</text>
        <dbReference type="Rhea" id="RHEA:17237"/>
        <dbReference type="ChEBI" id="CHEBI:15378"/>
        <dbReference type="ChEBI" id="CHEBI:30616"/>
        <dbReference type="ChEBI" id="CHEBI:33019"/>
        <dbReference type="ChEBI" id="CHEBI:57692"/>
        <dbReference type="ChEBI" id="CHEBI:58210"/>
        <dbReference type="EC" id="2.7.7.2"/>
    </reaction>
</comment>
<name>A0A1H7M1R3_9HYPH</name>
<dbReference type="PIRSF" id="PIRSF004491">
    <property type="entry name" value="FAD_Synth"/>
    <property type="match status" value="1"/>
</dbReference>
<comment type="function">
    <text evidence="1">Catalyzes the phosphorylation of riboflavin to FMN followed by the adenylation of FMN to FAD.</text>
</comment>
<evidence type="ECO:0000256" key="3">
    <source>
        <dbReference type="ARBA" id="ARBA00005201"/>
    </source>
</evidence>
<dbReference type="Pfam" id="PF01687">
    <property type="entry name" value="Flavokinase"/>
    <property type="match status" value="1"/>
</dbReference>
<sequence>MSSFPEAARPDALPTFTLEPGKPVPADLRGRVLALGNFDGVHRGHAELARVAGEMAAQQGTSAAALTFEPHPRTVFRPQQPVFRLTPEPVKVALLASLGLTPSFVVPFDRAVAAIPAEAFVDDLLLGQLGAAGLVCGYDFHFGKGRTGSPEMLQARAGHAGIPVVVVSPFAFQGEPVSSTLVRTALEAGDVGHAAALLGRPWFVRGEVAHGDKRGRDLGYPTANMHLSHDCRLRFGIYAVRMKIDGAWHNGVASFGSRPTFDDGAPRLETFVFDFSGDLYGKTVDVAFVAFLRGEAKFDTLEALIVQMDADSASARGILAATPAFLP</sequence>
<evidence type="ECO:0000256" key="7">
    <source>
        <dbReference type="ARBA" id="ARBA00022695"/>
    </source>
</evidence>
<reference evidence="18" key="1">
    <citation type="submission" date="2016-10" db="EMBL/GenBank/DDBJ databases">
        <authorList>
            <person name="Varghese N."/>
            <person name="Submissions S."/>
        </authorList>
    </citation>
    <scope>NUCLEOTIDE SEQUENCE [LARGE SCALE GENOMIC DNA]</scope>
    <source>
        <strain evidence="18">LMG 26383,CCUG 61248,R- 45681</strain>
    </source>
</reference>
<dbReference type="FunFam" id="3.40.50.620:FF:000021">
    <property type="entry name" value="Riboflavin biosynthesis protein"/>
    <property type="match status" value="1"/>
</dbReference>
<keyword evidence="4 15" id="KW-0285">Flavoprotein</keyword>
<evidence type="ECO:0000256" key="6">
    <source>
        <dbReference type="ARBA" id="ARBA00022679"/>
    </source>
</evidence>
<keyword evidence="7 15" id="KW-0548">Nucleotidyltransferase</keyword>
<dbReference type="InterPro" id="IPR014729">
    <property type="entry name" value="Rossmann-like_a/b/a_fold"/>
</dbReference>
<dbReference type="InterPro" id="IPR023465">
    <property type="entry name" value="Riboflavin_kinase_dom_sf"/>
</dbReference>
<proteinExistence type="inferred from homology"/>
<dbReference type="Pfam" id="PF06574">
    <property type="entry name" value="FAD_syn"/>
    <property type="match status" value="1"/>
</dbReference>
<dbReference type="SMART" id="SM00904">
    <property type="entry name" value="Flavokinase"/>
    <property type="match status" value="1"/>
</dbReference>
<dbReference type="GO" id="GO:0006747">
    <property type="term" value="P:FAD biosynthetic process"/>
    <property type="evidence" value="ECO:0007669"/>
    <property type="project" value="UniProtKB-UniRule"/>
</dbReference>
<dbReference type="EC" id="2.7.1.26" evidence="15"/>
<evidence type="ECO:0000256" key="12">
    <source>
        <dbReference type="ARBA" id="ARBA00023268"/>
    </source>
</evidence>
<protein>
    <recommendedName>
        <fullName evidence="15">Riboflavin biosynthesis protein</fullName>
    </recommendedName>
    <domain>
        <recommendedName>
            <fullName evidence="15">Riboflavin kinase</fullName>
            <ecNumber evidence="15">2.7.1.26</ecNumber>
        </recommendedName>
        <alternativeName>
            <fullName evidence="15">Flavokinase</fullName>
        </alternativeName>
    </domain>
    <domain>
        <recommendedName>
            <fullName evidence="15">FMN adenylyltransferase</fullName>
            <ecNumber evidence="15">2.7.7.2</ecNumber>
        </recommendedName>
        <alternativeName>
            <fullName evidence="15">FAD pyrophosphorylase</fullName>
        </alternativeName>
        <alternativeName>
            <fullName evidence="15">FAD synthase</fullName>
        </alternativeName>
    </domain>
</protein>
<keyword evidence="6 15" id="KW-0808">Transferase</keyword>
<dbReference type="GO" id="GO:0009231">
    <property type="term" value="P:riboflavin biosynthetic process"/>
    <property type="evidence" value="ECO:0007669"/>
    <property type="project" value="InterPro"/>
</dbReference>
<keyword evidence="11 15" id="KW-0067">ATP-binding</keyword>
<dbReference type="UniPathway" id="UPA00276">
    <property type="reaction ID" value="UER00406"/>
</dbReference>
<comment type="pathway">
    <text evidence="2 15">Cofactor biosynthesis; FAD biosynthesis; FAD from FMN: step 1/1.</text>
</comment>
<comment type="similarity">
    <text evidence="15">Belongs to the ribF family.</text>
</comment>
<dbReference type="RefSeq" id="WP_091831927.1">
    <property type="nucleotide sequence ID" value="NZ_FOAN01000002.1"/>
</dbReference>
<evidence type="ECO:0000256" key="13">
    <source>
        <dbReference type="ARBA" id="ARBA00047880"/>
    </source>
</evidence>
<keyword evidence="12" id="KW-0511">Multifunctional enzyme</keyword>
<dbReference type="NCBIfam" id="NF004160">
    <property type="entry name" value="PRK05627.1-3"/>
    <property type="match status" value="1"/>
</dbReference>
<dbReference type="SUPFAM" id="SSF82114">
    <property type="entry name" value="Riboflavin kinase-like"/>
    <property type="match status" value="1"/>
</dbReference>
<evidence type="ECO:0000256" key="11">
    <source>
        <dbReference type="ARBA" id="ARBA00022840"/>
    </source>
</evidence>
<dbReference type="GO" id="GO:0003919">
    <property type="term" value="F:FMN adenylyltransferase activity"/>
    <property type="evidence" value="ECO:0007669"/>
    <property type="project" value="UniProtKB-UniRule"/>
</dbReference>
<evidence type="ECO:0000256" key="9">
    <source>
        <dbReference type="ARBA" id="ARBA00022777"/>
    </source>
</evidence>
<comment type="pathway">
    <text evidence="3 15">Cofactor biosynthesis; FMN biosynthesis; FMN from riboflavin (ATP route): step 1/1.</text>
</comment>
<keyword evidence="18" id="KW-1185">Reference proteome</keyword>
<evidence type="ECO:0000256" key="15">
    <source>
        <dbReference type="PIRNR" id="PIRNR004491"/>
    </source>
</evidence>
<organism evidence="17 18">
    <name type="scientific">Bosea lupini</name>
    <dbReference type="NCBI Taxonomy" id="1036779"/>
    <lineage>
        <taxon>Bacteria</taxon>
        <taxon>Pseudomonadati</taxon>
        <taxon>Pseudomonadota</taxon>
        <taxon>Alphaproteobacteria</taxon>
        <taxon>Hyphomicrobiales</taxon>
        <taxon>Boseaceae</taxon>
        <taxon>Bosea</taxon>
    </lineage>
</organism>
<dbReference type="STRING" id="1036779.SAMN04515666_102694"/>
<evidence type="ECO:0000313" key="18">
    <source>
        <dbReference type="Proteomes" id="UP000199664"/>
    </source>
</evidence>
<dbReference type="InterPro" id="IPR023468">
    <property type="entry name" value="Riboflavin_kinase"/>
</dbReference>
<evidence type="ECO:0000256" key="2">
    <source>
        <dbReference type="ARBA" id="ARBA00004726"/>
    </source>
</evidence>
<dbReference type="FunFam" id="2.40.30.30:FF:000003">
    <property type="entry name" value="Riboflavin biosynthesis protein"/>
    <property type="match status" value="1"/>
</dbReference>
<dbReference type="PANTHER" id="PTHR22749:SF6">
    <property type="entry name" value="RIBOFLAVIN KINASE"/>
    <property type="match status" value="1"/>
</dbReference>
<dbReference type="Gene3D" id="2.40.30.30">
    <property type="entry name" value="Riboflavin kinase-like"/>
    <property type="match status" value="1"/>
</dbReference>
<accession>A0A1H7M1R3</accession>
<feature type="domain" description="Riboflavin kinase" evidence="16">
    <location>
        <begin position="197"/>
        <end position="320"/>
    </location>
</feature>